<dbReference type="GO" id="GO:0006298">
    <property type="term" value="P:mismatch repair"/>
    <property type="evidence" value="ECO:0007669"/>
    <property type="project" value="InterPro"/>
</dbReference>
<evidence type="ECO:0000256" key="1">
    <source>
        <dbReference type="ARBA" id="ARBA00006082"/>
    </source>
</evidence>
<dbReference type="Pfam" id="PF01119">
    <property type="entry name" value="DNA_mis_repair"/>
    <property type="match status" value="1"/>
</dbReference>
<dbReference type="EMBL" id="BQFW01000002">
    <property type="protein sequence ID" value="GJJ69487.1"/>
    <property type="molecule type" value="Genomic_DNA"/>
</dbReference>
<dbReference type="SMART" id="SM01340">
    <property type="entry name" value="DNA_mis_repair"/>
    <property type="match status" value="1"/>
</dbReference>
<feature type="region of interest" description="Disordered" evidence="3">
    <location>
        <begin position="847"/>
        <end position="866"/>
    </location>
</feature>
<dbReference type="SMART" id="SM00853">
    <property type="entry name" value="MutL_C"/>
    <property type="match status" value="1"/>
</dbReference>
<evidence type="ECO:0000313" key="7">
    <source>
        <dbReference type="Proteomes" id="UP000827284"/>
    </source>
</evidence>
<dbReference type="AlphaFoldDB" id="A0A9P3LT59"/>
<dbReference type="SUPFAM" id="SSF54211">
    <property type="entry name" value="Ribosomal protein S5 domain 2-like"/>
    <property type="match status" value="1"/>
</dbReference>
<dbReference type="InterPro" id="IPR037198">
    <property type="entry name" value="MutL_C_sf"/>
</dbReference>
<feature type="region of interest" description="Disordered" evidence="3">
    <location>
        <begin position="940"/>
        <end position="991"/>
    </location>
</feature>
<comment type="caution">
    <text evidence="6">The sequence shown here is derived from an EMBL/GenBank/DDBJ whole genome shotgun (WGS) entry which is preliminary data.</text>
</comment>
<dbReference type="PANTHER" id="PTHR10073:SF47">
    <property type="entry name" value="DNA MISMATCH REPAIR PROTEIN MLH3"/>
    <property type="match status" value="1"/>
</dbReference>
<feature type="domain" description="DNA mismatch repair protein S5" evidence="5">
    <location>
        <begin position="219"/>
        <end position="354"/>
    </location>
</feature>
<feature type="compositionally biased region" description="Polar residues" evidence="3">
    <location>
        <begin position="643"/>
        <end position="654"/>
    </location>
</feature>
<dbReference type="Gene3D" id="3.30.230.10">
    <property type="match status" value="1"/>
</dbReference>
<dbReference type="SUPFAM" id="SSF55874">
    <property type="entry name" value="ATPase domain of HSP90 chaperone/DNA topoisomerase II/histidine kinase"/>
    <property type="match status" value="1"/>
</dbReference>
<dbReference type="InterPro" id="IPR020568">
    <property type="entry name" value="Ribosomal_Su5_D2-typ_SF"/>
</dbReference>
<dbReference type="InterPro" id="IPR013507">
    <property type="entry name" value="DNA_mismatch_S5_2-like"/>
</dbReference>
<dbReference type="GO" id="GO:0032300">
    <property type="term" value="C:mismatch repair complex"/>
    <property type="evidence" value="ECO:0007669"/>
    <property type="project" value="InterPro"/>
</dbReference>
<proteinExistence type="inferred from homology"/>
<dbReference type="Gene3D" id="3.30.565.10">
    <property type="entry name" value="Histidine kinase-like ATPase, C-terminal domain"/>
    <property type="match status" value="1"/>
</dbReference>
<dbReference type="InterPro" id="IPR038973">
    <property type="entry name" value="MutL/Mlh/Pms-like"/>
</dbReference>
<dbReference type="OrthoDB" id="429932at2759"/>
<keyword evidence="2" id="KW-0227">DNA damage</keyword>
<protein>
    <submittedName>
        <fullName evidence="6">DNA mismatch repair protein MLH3</fullName>
    </submittedName>
</protein>
<organism evidence="6 7">
    <name type="scientific">Entomortierella parvispora</name>
    <dbReference type="NCBI Taxonomy" id="205924"/>
    <lineage>
        <taxon>Eukaryota</taxon>
        <taxon>Fungi</taxon>
        <taxon>Fungi incertae sedis</taxon>
        <taxon>Mucoromycota</taxon>
        <taxon>Mortierellomycotina</taxon>
        <taxon>Mortierellomycetes</taxon>
        <taxon>Mortierellales</taxon>
        <taxon>Mortierellaceae</taxon>
        <taxon>Entomortierella</taxon>
    </lineage>
</organism>
<dbReference type="Gene3D" id="3.30.1540.20">
    <property type="entry name" value="MutL, C-terminal domain, dimerisation subdomain"/>
    <property type="match status" value="2"/>
</dbReference>
<name>A0A9P3LT59_9FUNG</name>
<feature type="region of interest" description="Disordered" evidence="3">
    <location>
        <begin position="490"/>
        <end position="516"/>
    </location>
</feature>
<dbReference type="GO" id="GO:0016887">
    <property type="term" value="F:ATP hydrolysis activity"/>
    <property type="evidence" value="ECO:0007669"/>
    <property type="project" value="InterPro"/>
</dbReference>
<accession>A0A9P3LT59</accession>
<dbReference type="GO" id="GO:0140664">
    <property type="term" value="F:ATP-dependent DNA damage sensor activity"/>
    <property type="evidence" value="ECO:0007669"/>
    <property type="project" value="InterPro"/>
</dbReference>
<feature type="domain" description="MutL C-terminal dimerisation" evidence="4">
    <location>
        <begin position="609"/>
        <end position="906"/>
    </location>
</feature>
<dbReference type="GO" id="GO:0005524">
    <property type="term" value="F:ATP binding"/>
    <property type="evidence" value="ECO:0007669"/>
    <property type="project" value="InterPro"/>
</dbReference>
<evidence type="ECO:0000259" key="5">
    <source>
        <dbReference type="SMART" id="SM01340"/>
    </source>
</evidence>
<dbReference type="Proteomes" id="UP000827284">
    <property type="component" value="Unassembled WGS sequence"/>
</dbReference>
<evidence type="ECO:0000259" key="4">
    <source>
        <dbReference type="SMART" id="SM00853"/>
    </source>
</evidence>
<evidence type="ECO:0000256" key="3">
    <source>
        <dbReference type="SAM" id="MobiDB-lite"/>
    </source>
</evidence>
<comment type="similarity">
    <text evidence="1">Belongs to the DNA mismatch repair MutL/HexB family.</text>
</comment>
<dbReference type="SUPFAM" id="SSF118116">
    <property type="entry name" value="DNA mismatch repair protein MutL"/>
    <property type="match status" value="1"/>
</dbReference>
<feature type="region of interest" description="Disordered" evidence="3">
    <location>
        <begin position="632"/>
        <end position="654"/>
    </location>
</feature>
<dbReference type="InterPro" id="IPR042120">
    <property type="entry name" value="MutL_C_dimsub"/>
</dbReference>
<sequence length="1005" mass="112088">MAAIRPLAADVADELRASLVVHSLEQCALELVQNSLDANATVIEVKIDIGNHSLQVSDNGHGISSKDMDLIGTRYATSKCSTIDDLKRIKTYGFRGEAIAAIADMSLIDLVSRPRSQEHSFSAIFKGGDRLFCGMSSKQPRFGHGSTATVRDLFYKYPVRQRYWSDASAAKVDAELEKVKRALETLALVTPHVALTVIDMSKDVKILSCRKADSFLQRITMILGQGLASALTYVHSPADESHLYTFSGYISTVGHYTRLHQYIFLNNRPVRYDNLLKFMISIFQQSSFSKDSIRDGETEDTRRLREKHPVFVLTLTCPTSHYNICADPSKVTVEFEDEEPVFQIVRNTVIGFLERHHLLSRSAAMTLRHQTGVKKQKSKSSSRSLIPPYLVPELVTNSSSSRVKSSRPSKTRPADQCLRDNDSDGVVQSAGIDVEDDLEFELDYDWIASELHDDFANSEVDYSLSQESGLDNGGTGGPQTHVTFEATKRGYQRASLPHGKPSESLMGLSDSYTEPQSISKRGRTSRIWAKDVLRKWVNPVFSLPSREVSAIPTLSLDTSLNERPGSWPGSSSSSVAKRSSRFFTSAGDSSHFDARYIQLSKHSLQTSRVIAQVDLKFILCALSVELENPLAMSHSEPPRVTGEPSNNQTSESSTRTVLAVVDQHAADERVRVENLIRQMCVCSQMGSGTAYVVDSQERPVVGSTFSPLQGILHRVDSMSLLPPLPITLTRREWHSAQQFSEWLYRWGIVLTQRPPLPHQPSEDDGDSEMYEVDPLLVSRHFTSTQDDQDMEDTFCAGSANGDIPRPPSTESDFIQGYVTVLPRVVADRCVVDSSLTQDLIKDTISWGEESRHSRHSGNGLSTGLSLAPSEDDRNEWLRCIQGCPRAILDIVNSKACRGAIMFNDALSFQQCQDLVQNMARCAFPFQCAHGRPSIVPLTLFDREPPPRRRYHGRLQPSELSDRSQAHPLQRWSGRQEPFGSRADTPHGGSRVTYLDSAKWKAWKRE</sequence>
<reference evidence="6" key="1">
    <citation type="submission" date="2021-11" db="EMBL/GenBank/DDBJ databases">
        <authorList>
            <person name="Herlambang A."/>
            <person name="Guo Y."/>
            <person name="Takashima Y."/>
            <person name="Nishizawa T."/>
        </authorList>
    </citation>
    <scope>NUCLEOTIDE SEQUENCE</scope>
    <source>
        <strain evidence="6">E1425</strain>
    </source>
</reference>
<reference evidence="6" key="2">
    <citation type="journal article" date="2022" name="Microbiol. Resour. Announc.">
        <title>Whole-Genome Sequence of Entomortierella parvispora E1425, a Mucoromycotan Fungus Associated with Burkholderiaceae-Related Endosymbiotic Bacteria.</title>
        <authorList>
            <person name="Herlambang A."/>
            <person name="Guo Y."/>
            <person name="Takashima Y."/>
            <person name="Narisawa K."/>
            <person name="Ohta H."/>
            <person name="Nishizawa T."/>
        </authorList>
    </citation>
    <scope>NUCLEOTIDE SEQUENCE</scope>
    <source>
        <strain evidence="6">E1425</strain>
    </source>
</reference>
<dbReference type="InterPro" id="IPR014790">
    <property type="entry name" value="MutL_C"/>
</dbReference>
<dbReference type="NCBIfam" id="TIGR00585">
    <property type="entry name" value="mutl"/>
    <property type="match status" value="1"/>
</dbReference>
<dbReference type="Pfam" id="PF13589">
    <property type="entry name" value="HATPase_c_3"/>
    <property type="match status" value="1"/>
</dbReference>
<dbReference type="InterPro" id="IPR036890">
    <property type="entry name" value="HATPase_C_sf"/>
</dbReference>
<keyword evidence="7" id="KW-1185">Reference proteome</keyword>
<dbReference type="GO" id="GO:0030983">
    <property type="term" value="F:mismatched DNA binding"/>
    <property type="evidence" value="ECO:0007669"/>
    <property type="project" value="InterPro"/>
</dbReference>
<dbReference type="InterPro" id="IPR014721">
    <property type="entry name" value="Ribsml_uS5_D2-typ_fold_subgr"/>
</dbReference>
<gene>
    <name evidence="6" type="ORF">EMPS_01833</name>
</gene>
<evidence type="ECO:0000256" key="2">
    <source>
        <dbReference type="ARBA" id="ARBA00022763"/>
    </source>
</evidence>
<dbReference type="PANTHER" id="PTHR10073">
    <property type="entry name" value="DNA MISMATCH REPAIR PROTEIN MLH, PMS, MUTL"/>
    <property type="match status" value="1"/>
</dbReference>
<dbReference type="InterPro" id="IPR002099">
    <property type="entry name" value="MutL/Mlh/PMS"/>
</dbReference>
<evidence type="ECO:0000313" key="6">
    <source>
        <dbReference type="EMBL" id="GJJ69487.1"/>
    </source>
</evidence>
<feature type="region of interest" description="Disordered" evidence="3">
    <location>
        <begin position="397"/>
        <end position="429"/>
    </location>
</feature>